<dbReference type="InterPro" id="IPR039467">
    <property type="entry name" value="TFIIIB_B''_Myb"/>
</dbReference>
<dbReference type="EMBL" id="KZ678131">
    <property type="protein sequence ID" value="PSN71179.1"/>
    <property type="molecule type" value="Genomic_DNA"/>
</dbReference>
<feature type="domain" description="Transcription factor TFIIIB component B'' Myb" evidence="2">
    <location>
        <begin position="654"/>
        <end position="726"/>
    </location>
</feature>
<dbReference type="PANTHER" id="PTHR22929:SF0">
    <property type="entry name" value="TRANSCRIPTION FACTOR TFIIIB COMPONENT B'' HOMOLOG"/>
    <property type="match status" value="1"/>
</dbReference>
<feature type="region of interest" description="Disordered" evidence="1">
    <location>
        <begin position="1"/>
        <end position="129"/>
    </location>
</feature>
<reference evidence="3 4" key="1">
    <citation type="journal article" date="2018" name="Front. Microbiol.">
        <title>Genome-Wide Analysis of Corynespora cassiicola Leaf Fall Disease Putative Effectors.</title>
        <authorList>
            <person name="Lopez D."/>
            <person name="Ribeiro S."/>
            <person name="Label P."/>
            <person name="Fumanal B."/>
            <person name="Venisse J.S."/>
            <person name="Kohler A."/>
            <person name="de Oliveira R.R."/>
            <person name="Labutti K."/>
            <person name="Lipzen A."/>
            <person name="Lail K."/>
            <person name="Bauer D."/>
            <person name="Ohm R.A."/>
            <person name="Barry K.W."/>
            <person name="Spatafora J."/>
            <person name="Grigoriev I.V."/>
            <person name="Martin F.M."/>
            <person name="Pujade-Renaud V."/>
        </authorList>
    </citation>
    <scope>NUCLEOTIDE SEQUENCE [LARGE SCALE GENOMIC DNA]</scope>
    <source>
        <strain evidence="3 4">Philippines</strain>
    </source>
</reference>
<feature type="compositionally biased region" description="Acidic residues" evidence="1">
    <location>
        <begin position="804"/>
        <end position="818"/>
    </location>
</feature>
<feature type="compositionally biased region" description="Basic and acidic residues" evidence="1">
    <location>
        <begin position="776"/>
        <end position="788"/>
    </location>
</feature>
<feature type="compositionally biased region" description="Basic residues" evidence="1">
    <location>
        <begin position="386"/>
        <end position="395"/>
    </location>
</feature>
<dbReference type="Pfam" id="PF15963">
    <property type="entry name" value="Myb_DNA-bind_7"/>
    <property type="match status" value="1"/>
</dbReference>
<feature type="region of interest" description="Disordered" evidence="1">
    <location>
        <begin position="173"/>
        <end position="521"/>
    </location>
</feature>
<feature type="compositionally biased region" description="Basic and acidic residues" evidence="1">
    <location>
        <begin position="756"/>
        <end position="766"/>
    </location>
</feature>
<dbReference type="InterPro" id="IPR009057">
    <property type="entry name" value="Homeodomain-like_sf"/>
</dbReference>
<evidence type="ECO:0000313" key="3">
    <source>
        <dbReference type="EMBL" id="PSN71179.1"/>
    </source>
</evidence>
<name>A0A2T2P0M9_CORCC</name>
<evidence type="ECO:0000256" key="1">
    <source>
        <dbReference type="SAM" id="MobiDB-lite"/>
    </source>
</evidence>
<gene>
    <name evidence="3" type="ORF">BS50DRAFT_570584</name>
</gene>
<feature type="region of interest" description="Disordered" evidence="1">
    <location>
        <begin position="756"/>
        <end position="818"/>
    </location>
</feature>
<feature type="compositionally biased region" description="Low complexity" evidence="1">
    <location>
        <begin position="18"/>
        <end position="32"/>
    </location>
</feature>
<feature type="compositionally biased region" description="Acidic residues" evidence="1">
    <location>
        <begin position="440"/>
        <end position="451"/>
    </location>
</feature>
<evidence type="ECO:0000313" key="4">
    <source>
        <dbReference type="Proteomes" id="UP000240883"/>
    </source>
</evidence>
<keyword evidence="4" id="KW-1185">Reference proteome</keyword>
<evidence type="ECO:0000259" key="2">
    <source>
        <dbReference type="Pfam" id="PF15963"/>
    </source>
</evidence>
<feature type="compositionally biased region" description="Acidic residues" evidence="1">
    <location>
        <begin position="402"/>
        <end position="415"/>
    </location>
</feature>
<organism evidence="3 4">
    <name type="scientific">Corynespora cassiicola Philippines</name>
    <dbReference type="NCBI Taxonomy" id="1448308"/>
    <lineage>
        <taxon>Eukaryota</taxon>
        <taxon>Fungi</taxon>
        <taxon>Dikarya</taxon>
        <taxon>Ascomycota</taxon>
        <taxon>Pezizomycotina</taxon>
        <taxon>Dothideomycetes</taxon>
        <taxon>Pleosporomycetidae</taxon>
        <taxon>Pleosporales</taxon>
        <taxon>Corynesporascaceae</taxon>
        <taxon>Corynespora</taxon>
    </lineage>
</organism>
<proteinExistence type="predicted"/>
<dbReference type="Proteomes" id="UP000240883">
    <property type="component" value="Unassembled WGS sequence"/>
</dbReference>
<feature type="compositionally biased region" description="Polar residues" evidence="1">
    <location>
        <begin position="236"/>
        <end position="248"/>
    </location>
</feature>
<dbReference type="GO" id="GO:0000126">
    <property type="term" value="C:transcription factor TFIIIB complex"/>
    <property type="evidence" value="ECO:0007669"/>
    <property type="project" value="TreeGrafter"/>
</dbReference>
<accession>A0A2T2P0M9</accession>
<dbReference type="AlphaFoldDB" id="A0A2T2P0M9"/>
<feature type="compositionally biased region" description="Polar residues" evidence="1">
    <location>
        <begin position="183"/>
        <end position="198"/>
    </location>
</feature>
<dbReference type="STRING" id="1448308.A0A2T2P0M9"/>
<dbReference type="GO" id="GO:0001156">
    <property type="term" value="F:TFIIIC-class transcription factor complex binding"/>
    <property type="evidence" value="ECO:0007669"/>
    <property type="project" value="TreeGrafter"/>
</dbReference>
<feature type="compositionally biased region" description="Basic residues" evidence="1">
    <location>
        <begin position="315"/>
        <end position="326"/>
    </location>
</feature>
<protein>
    <recommendedName>
        <fullName evidence="2">Transcription factor TFIIIB component B'' Myb domain-containing protein</fullName>
    </recommendedName>
</protein>
<feature type="compositionally biased region" description="Basic residues" evidence="1">
    <location>
        <begin position="46"/>
        <end position="55"/>
    </location>
</feature>
<dbReference type="OrthoDB" id="272624at2759"/>
<feature type="compositionally biased region" description="Polar residues" evidence="1">
    <location>
        <begin position="328"/>
        <end position="350"/>
    </location>
</feature>
<dbReference type="GO" id="GO:0070898">
    <property type="term" value="P:RNA polymerase III preinitiation complex assembly"/>
    <property type="evidence" value="ECO:0007669"/>
    <property type="project" value="TreeGrafter"/>
</dbReference>
<feature type="compositionally biased region" description="Basic residues" evidence="1">
    <location>
        <begin position="421"/>
        <end position="436"/>
    </location>
</feature>
<feature type="compositionally biased region" description="Low complexity" evidence="1">
    <location>
        <begin position="301"/>
        <end position="314"/>
    </location>
</feature>
<sequence>MTTEDDASQPPSAPPPTTSSEKPTAAPKAPATFSSFINKNASGKKFAPKAVRRRPAAATTAPSATTAAAATPTATPAAPAEQATDNASAEKETPAAQLESATTGPQLPTPAATQDPVPIDTSLPIPTPSIETIDSSAVVAPSPVPVELPALTPVPVELPALTPVPNVVDPVSAAARASPQIDGDNTTTQEPVHSSVSPRSVEGELDSGRSPKRRRLNVPAHEHSNTVSDIARTESAPISQEVTASSSIHVEPEIASDTAPTPTPPTEGIEQQTVEASSGHAASEQPDPRDISKNSDAINLGTPAGEPATTTTKRAAPKPRPGRRKQPWTSVNQSESNEGEATNSQFQPSSKALGKRRAAELTESEVGENQDQQGNGGDAPQTTTHRPARKPRGKKKAADATETTDDATENVEPDGTEPPAKKARKPRSDKGKRKKKTTTEDGEAGENEENADNAGEGDAAEEAPRRKRRKKSTTQGTINENGEGAAEGSAEPRRRGRAPREPTPPDAENEVIETSTTFMDDLASRDVRRGKLSEREKKMRLINWAEVKERRRQEERDAAMRSQKARDAVNARLDEAGAAREDATQQSSGPRFEMIDGNIVLIQDSGTIDREGDADRAIEMMEEVDEQDLTNHITTRSFMRNRKRNPAEFMIPGQQKRWTVDMTEKFYDGLRMFGTDFEMIATWFPHHTRRSIKLKFVREERAHPEYIKQILLGQRNSNWDDYLKETSIPAAAFDEADAIKASLEAERLEMERELAEARAEAEEERRQRRLAGIESDNEKGDNDQENGKGKKKKRGKEKVTFADDAVEVLDDDPNWGVE</sequence>
<dbReference type="PANTHER" id="PTHR22929">
    <property type="entry name" value="RNA POLYMERASE III TRANSCRIPTION INITIATION FACTOR B"/>
    <property type="match status" value="1"/>
</dbReference>
<dbReference type="SUPFAM" id="SSF46689">
    <property type="entry name" value="Homeodomain-like"/>
    <property type="match status" value="1"/>
</dbReference>
<feature type="compositionally biased region" description="Low complexity" evidence="1">
    <location>
        <begin position="56"/>
        <end position="80"/>
    </location>
</feature>